<evidence type="ECO:0000313" key="4">
    <source>
        <dbReference type="Proteomes" id="UP000184600"/>
    </source>
</evidence>
<evidence type="ECO:0000259" key="2">
    <source>
        <dbReference type="PROSITE" id="PS50983"/>
    </source>
</evidence>
<organism evidence="3 4">
    <name type="scientific">Vibrio quintilis</name>
    <dbReference type="NCBI Taxonomy" id="1117707"/>
    <lineage>
        <taxon>Bacteria</taxon>
        <taxon>Pseudomonadati</taxon>
        <taxon>Pseudomonadota</taxon>
        <taxon>Gammaproteobacteria</taxon>
        <taxon>Vibrionales</taxon>
        <taxon>Vibrionaceae</taxon>
        <taxon>Vibrio</taxon>
    </lineage>
</organism>
<dbReference type="PANTHER" id="PTHR30535:SF34">
    <property type="entry name" value="MOLYBDATE-BINDING PROTEIN MOLA"/>
    <property type="match status" value="1"/>
</dbReference>
<reference evidence="4" key="1">
    <citation type="submission" date="2016-12" db="EMBL/GenBank/DDBJ databases">
        <authorList>
            <person name="Rodrigo-Torres L."/>
            <person name="Arahal R.D."/>
            <person name="Lucena T."/>
        </authorList>
    </citation>
    <scope>NUCLEOTIDE SEQUENCE [LARGE SCALE GENOMIC DNA]</scope>
</reference>
<protein>
    <submittedName>
        <fullName evidence="3">Vitamin B12-binding protein</fullName>
    </submittedName>
</protein>
<proteinExistence type="predicted"/>
<dbReference type="SUPFAM" id="SSF53807">
    <property type="entry name" value="Helical backbone' metal receptor"/>
    <property type="match status" value="1"/>
</dbReference>
<evidence type="ECO:0000256" key="1">
    <source>
        <dbReference type="SAM" id="SignalP"/>
    </source>
</evidence>
<dbReference type="AlphaFoldDB" id="A0A1M7Z1L0"/>
<dbReference type="Proteomes" id="UP000184600">
    <property type="component" value="Unassembled WGS sequence"/>
</dbReference>
<keyword evidence="4" id="KW-1185">Reference proteome</keyword>
<sequence>MTGAPPAVAFYVNQQDKYMLKKLLRQRISGRTLFCILALSFMQTAFAQTQTITDVLGRKVTLDLPAKRVILGGYGEDYMAIGTEKAYDHVVGMSKGIWEKWRPANWAMYVKHRPSLATLPDVGKVDAQTFSLEKVISLQPDLLVLANWQFKALGSEVSRIEQAGIPVVVIDYNAQTLERHLQSTRIIGQITGQEKRAEKIAREYQQMVQLIADRLAKHKLPKPKIYAEFGFPGVDEYGYTFGKNMWGAMSEMAGGTNISKPFIEWWGHLNPEQVLAAKPDVILITGYEFGSNPTSMIIGQDVDRQTALARLAGYKQRPGWNSLPAVKNNRMIGLYHGACRSILDGPMIQYIAKALYPEVFADLDPEAAYLNFYQQYLPVQPAGAFAVGL</sequence>
<dbReference type="PANTHER" id="PTHR30535">
    <property type="entry name" value="VITAMIN B12-BINDING PROTEIN"/>
    <property type="match status" value="1"/>
</dbReference>
<name>A0A1M7Z1L0_9VIBR</name>
<feature type="signal peptide" evidence="1">
    <location>
        <begin position="1"/>
        <end position="47"/>
    </location>
</feature>
<dbReference type="Gene3D" id="3.40.50.1980">
    <property type="entry name" value="Nitrogenase molybdenum iron protein domain"/>
    <property type="match status" value="2"/>
</dbReference>
<feature type="chain" id="PRO_5012071094" evidence="1">
    <location>
        <begin position="48"/>
        <end position="389"/>
    </location>
</feature>
<accession>A0A1M7Z1L0</accession>
<dbReference type="InterPro" id="IPR050902">
    <property type="entry name" value="ABC_Transporter_SBP"/>
</dbReference>
<dbReference type="InterPro" id="IPR002491">
    <property type="entry name" value="ABC_transptr_periplasmic_BD"/>
</dbReference>
<dbReference type="PROSITE" id="PS50983">
    <property type="entry name" value="FE_B12_PBP"/>
    <property type="match status" value="1"/>
</dbReference>
<feature type="domain" description="Fe/B12 periplasmic-binding" evidence="2">
    <location>
        <begin position="58"/>
        <end position="363"/>
    </location>
</feature>
<gene>
    <name evidence="3" type="primary">btuF_3</name>
    <name evidence="3" type="ORF">VQ7734_04464</name>
</gene>
<dbReference type="STRING" id="1117707.VQ7734_04464"/>
<dbReference type="EMBL" id="FRFG01000075">
    <property type="protein sequence ID" value="SHO58692.1"/>
    <property type="molecule type" value="Genomic_DNA"/>
</dbReference>
<keyword evidence="1" id="KW-0732">Signal</keyword>
<dbReference type="RefSeq" id="WP_262021650.1">
    <property type="nucleotide sequence ID" value="NZ_AP024897.1"/>
</dbReference>
<dbReference type="Pfam" id="PF01497">
    <property type="entry name" value="Peripla_BP_2"/>
    <property type="match status" value="1"/>
</dbReference>
<evidence type="ECO:0000313" key="3">
    <source>
        <dbReference type="EMBL" id="SHO58692.1"/>
    </source>
</evidence>